<dbReference type="OrthoDB" id="1807281at2"/>
<sequence>MKNDQGFTLIETIMAMALLGLVLITAYSFMFSGLKSWTHGEDHIDVMQNLRAGMDLMIREIRMADAVKTAGSDKIVITVPNTTFSAWVDICYRINGNELEKQRGSDGFQPVVSRISGLSFAYDPEPDPNHPEVPIKTVTITMTGKKSNGSLITLKSKVSLRSVN</sequence>
<gene>
    <name evidence="2" type="ORF">DCMF_03600</name>
</gene>
<keyword evidence="3" id="KW-1185">Reference proteome</keyword>
<dbReference type="Pfam" id="PF07963">
    <property type="entry name" value="N_methyl"/>
    <property type="match status" value="1"/>
</dbReference>
<dbReference type="PROSITE" id="PS00409">
    <property type="entry name" value="PROKAR_NTER_METHYL"/>
    <property type="match status" value="1"/>
</dbReference>
<dbReference type="NCBIfam" id="TIGR02532">
    <property type="entry name" value="IV_pilin_GFxxxE"/>
    <property type="match status" value="1"/>
</dbReference>
<evidence type="ECO:0000256" key="1">
    <source>
        <dbReference type="SAM" id="Phobius"/>
    </source>
</evidence>
<dbReference type="RefSeq" id="WP_148133169.1">
    <property type="nucleotide sequence ID" value="NZ_CP017634.1"/>
</dbReference>
<keyword evidence="1" id="KW-1133">Transmembrane helix</keyword>
<keyword evidence="1" id="KW-0812">Transmembrane</keyword>
<dbReference type="InterPro" id="IPR012902">
    <property type="entry name" value="N_methyl_site"/>
</dbReference>
<dbReference type="AlphaFoldDB" id="A0A3G1KNJ5"/>
<dbReference type="Proteomes" id="UP000323521">
    <property type="component" value="Chromosome"/>
</dbReference>
<dbReference type="KEGG" id="fwa:DCMF_03600"/>
<evidence type="ECO:0008006" key="4">
    <source>
        <dbReference type="Google" id="ProtNLM"/>
    </source>
</evidence>
<evidence type="ECO:0000313" key="3">
    <source>
        <dbReference type="Proteomes" id="UP000323521"/>
    </source>
</evidence>
<reference evidence="2 3" key="1">
    <citation type="submission" date="2016-10" db="EMBL/GenBank/DDBJ databases">
        <title>Complete Genome Sequence of Peptococcaceae strain DCMF.</title>
        <authorList>
            <person name="Edwards R.J."/>
            <person name="Holland S.I."/>
            <person name="Deshpande N.P."/>
            <person name="Wong Y.K."/>
            <person name="Ertan H."/>
            <person name="Manefield M."/>
            <person name="Russell T.L."/>
            <person name="Lee M.J."/>
        </authorList>
    </citation>
    <scope>NUCLEOTIDE SEQUENCE [LARGE SCALE GENOMIC DNA]</scope>
    <source>
        <strain evidence="2 3">DCMF</strain>
    </source>
</reference>
<proteinExistence type="predicted"/>
<protein>
    <recommendedName>
        <fullName evidence="4">Prepilin-type N-terminal cleavage/methylation domain-containing protein</fullName>
    </recommendedName>
</protein>
<name>A0A3G1KNJ5_FORW1</name>
<organism evidence="2 3">
    <name type="scientific">Formimonas warabiya</name>
    <dbReference type="NCBI Taxonomy" id="1761012"/>
    <lineage>
        <taxon>Bacteria</taxon>
        <taxon>Bacillati</taxon>
        <taxon>Bacillota</taxon>
        <taxon>Clostridia</taxon>
        <taxon>Eubacteriales</taxon>
        <taxon>Peptococcaceae</taxon>
        <taxon>Candidatus Formimonas</taxon>
    </lineage>
</organism>
<feature type="transmembrane region" description="Helical" evidence="1">
    <location>
        <begin position="6"/>
        <end position="29"/>
    </location>
</feature>
<dbReference type="EMBL" id="CP017634">
    <property type="protein sequence ID" value="ATW23996.1"/>
    <property type="molecule type" value="Genomic_DNA"/>
</dbReference>
<evidence type="ECO:0000313" key="2">
    <source>
        <dbReference type="EMBL" id="ATW23996.1"/>
    </source>
</evidence>
<keyword evidence="1" id="KW-0472">Membrane</keyword>
<accession>A0A3G1KNJ5</accession>